<dbReference type="AlphaFoldDB" id="A0A448X0Q1"/>
<comment type="caution">
    <text evidence="1">The sequence shown here is derived from an EMBL/GenBank/DDBJ whole genome shotgun (WGS) entry which is preliminary data.</text>
</comment>
<gene>
    <name evidence="1" type="ORF">PXEA_LOCUS18311</name>
</gene>
<dbReference type="PANTHER" id="PTHR45865">
    <property type="entry name" value="E3 UBIQUITIN-PROTEIN LIGASE SHPRH FAMILY MEMBER"/>
    <property type="match status" value="1"/>
</dbReference>
<protein>
    <recommendedName>
        <fullName evidence="3">SNF2 N-terminal domain-containing protein</fullName>
    </recommendedName>
</protein>
<dbReference type="EMBL" id="CAAALY010070229">
    <property type="protein sequence ID" value="VEL24871.1"/>
    <property type="molecule type" value="Genomic_DNA"/>
</dbReference>
<evidence type="ECO:0000313" key="1">
    <source>
        <dbReference type="EMBL" id="VEL24871.1"/>
    </source>
</evidence>
<proteinExistence type="predicted"/>
<dbReference type="PANTHER" id="PTHR45865:SF1">
    <property type="entry name" value="E3 UBIQUITIN-PROTEIN LIGASE SHPRH"/>
    <property type="match status" value="1"/>
</dbReference>
<name>A0A448X0Q1_9PLAT</name>
<sequence length="128" mass="14532">MQPLVYFSSAGSCFSRRTSVGQSDNPDDQELLPGFVQPAQLASADIVLTAYSVVQRELDWAEVTSEQRAGISRRPQLRVAQRYLFRPSPLTCVKWWRVSITPFNLSVNVRVLLHFILYGQIFVIPFQG</sequence>
<evidence type="ECO:0008006" key="3">
    <source>
        <dbReference type="Google" id="ProtNLM"/>
    </source>
</evidence>
<accession>A0A448X0Q1</accession>
<keyword evidence="2" id="KW-1185">Reference proteome</keyword>
<dbReference type="Proteomes" id="UP000784294">
    <property type="component" value="Unassembled WGS sequence"/>
</dbReference>
<dbReference type="InterPro" id="IPR052583">
    <property type="entry name" value="ATP-helicase/E3_Ub-Ligase"/>
</dbReference>
<organism evidence="1 2">
    <name type="scientific">Protopolystoma xenopodis</name>
    <dbReference type="NCBI Taxonomy" id="117903"/>
    <lineage>
        <taxon>Eukaryota</taxon>
        <taxon>Metazoa</taxon>
        <taxon>Spiralia</taxon>
        <taxon>Lophotrochozoa</taxon>
        <taxon>Platyhelminthes</taxon>
        <taxon>Monogenea</taxon>
        <taxon>Polyopisthocotylea</taxon>
        <taxon>Polystomatidea</taxon>
        <taxon>Polystomatidae</taxon>
        <taxon>Protopolystoma</taxon>
    </lineage>
</organism>
<evidence type="ECO:0000313" key="2">
    <source>
        <dbReference type="Proteomes" id="UP000784294"/>
    </source>
</evidence>
<dbReference type="OrthoDB" id="423559at2759"/>
<reference evidence="1" key="1">
    <citation type="submission" date="2018-11" db="EMBL/GenBank/DDBJ databases">
        <authorList>
            <consortium name="Pathogen Informatics"/>
        </authorList>
    </citation>
    <scope>NUCLEOTIDE SEQUENCE</scope>
</reference>